<feature type="binding site" evidence="9">
    <location>
        <position position="144"/>
    </location>
    <ligand>
        <name>NAD(+)</name>
        <dbReference type="ChEBI" id="CHEBI:57540"/>
    </ligand>
</feature>
<evidence type="ECO:0000256" key="4">
    <source>
        <dbReference type="ARBA" id="ARBA00023098"/>
    </source>
</evidence>
<dbReference type="Pfam" id="PF07479">
    <property type="entry name" value="NAD_Gly3P_dh_C"/>
    <property type="match status" value="1"/>
</dbReference>
<protein>
    <recommendedName>
        <fullName evidence="11">Glycerol-3-phosphate dehydrogenase</fullName>
        <ecNumber evidence="11">1.1.1.94</ecNumber>
    </recommendedName>
</protein>
<dbReference type="Proteomes" id="UP001056426">
    <property type="component" value="Chromosome"/>
</dbReference>
<dbReference type="Gene3D" id="1.10.1040.10">
    <property type="entry name" value="N-(1-d-carboxylethyl)-l-norvaline Dehydrogenase, domain 2"/>
    <property type="match status" value="1"/>
</dbReference>
<comment type="catalytic activity">
    <reaction evidence="11">
        <text>sn-glycerol 3-phosphate + NADP(+) = dihydroxyacetone phosphate + NADPH + H(+)</text>
        <dbReference type="Rhea" id="RHEA:11096"/>
        <dbReference type="ChEBI" id="CHEBI:15378"/>
        <dbReference type="ChEBI" id="CHEBI:57597"/>
        <dbReference type="ChEBI" id="CHEBI:57642"/>
        <dbReference type="ChEBI" id="CHEBI:57783"/>
        <dbReference type="ChEBI" id="CHEBI:58349"/>
        <dbReference type="EC" id="1.1.1.94"/>
    </reaction>
</comment>
<evidence type="ECO:0000256" key="10">
    <source>
        <dbReference type="RuleBase" id="RU000437"/>
    </source>
</evidence>
<feature type="active site" description="Proton acceptor" evidence="7">
    <location>
        <position position="195"/>
    </location>
</feature>
<dbReference type="SUPFAM" id="SSF48179">
    <property type="entry name" value="6-phosphogluconate dehydrogenase C-terminal domain-like"/>
    <property type="match status" value="1"/>
</dbReference>
<organism evidence="14 15">
    <name type="scientific">Xiashengella succiniciproducens</name>
    <dbReference type="NCBI Taxonomy" id="2949635"/>
    <lineage>
        <taxon>Bacteria</taxon>
        <taxon>Pseudomonadati</taxon>
        <taxon>Bacteroidota</taxon>
        <taxon>Bacteroidia</taxon>
        <taxon>Marinilabiliales</taxon>
        <taxon>Marinilabiliaceae</taxon>
        <taxon>Xiashengella</taxon>
    </lineage>
</organism>
<evidence type="ECO:0000256" key="5">
    <source>
        <dbReference type="ARBA" id="ARBA00023209"/>
    </source>
</evidence>
<keyword evidence="4" id="KW-0443">Lipid metabolism</keyword>
<proteinExistence type="inferred from homology"/>
<name>A0A9J6ZPX4_9BACT</name>
<feature type="binding site" evidence="8">
    <location>
        <position position="110"/>
    </location>
    <ligand>
        <name>substrate</name>
    </ligand>
</feature>
<keyword evidence="2" id="KW-0444">Lipid biosynthesis</keyword>
<evidence type="ECO:0000259" key="13">
    <source>
        <dbReference type="Pfam" id="PF07479"/>
    </source>
</evidence>
<dbReference type="AlphaFoldDB" id="A0A9J6ZPX4"/>
<dbReference type="GO" id="GO:0046168">
    <property type="term" value="P:glycerol-3-phosphate catabolic process"/>
    <property type="evidence" value="ECO:0007669"/>
    <property type="project" value="InterPro"/>
</dbReference>
<dbReference type="InterPro" id="IPR006168">
    <property type="entry name" value="G3P_DH_NAD-dep"/>
</dbReference>
<evidence type="ECO:0000256" key="8">
    <source>
        <dbReference type="PIRSR" id="PIRSR000114-2"/>
    </source>
</evidence>
<feature type="binding site" evidence="8">
    <location>
        <begin position="259"/>
        <end position="260"/>
    </location>
    <ligand>
        <name>substrate</name>
    </ligand>
</feature>
<keyword evidence="5" id="KW-0594">Phospholipid biosynthesis</keyword>
<dbReference type="GO" id="GO:0005975">
    <property type="term" value="P:carbohydrate metabolic process"/>
    <property type="evidence" value="ECO:0007669"/>
    <property type="project" value="InterPro"/>
</dbReference>
<dbReference type="GO" id="GO:0047952">
    <property type="term" value="F:glycerol-3-phosphate dehydrogenase [NAD(P)+] activity"/>
    <property type="evidence" value="ECO:0007669"/>
    <property type="project" value="UniProtKB-EC"/>
</dbReference>
<dbReference type="InterPro" id="IPR011128">
    <property type="entry name" value="G3P_DH_NAD-dep_N"/>
</dbReference>
<comment type="similarity">
    <text evidence="1 10">Belongs to the NAD-dependent glycerol-3-phosphate dehydrogenase family.</text>
</comment>
<dbReference type="PANTHER" id="PTHR11728:SF1">
    <property type="entry name" value="GLYCEROL-3-PHOSPHATE DEHYDROGENASE [NAD(+)] 2, CHLOROPLASTIC"/>
    <property type="match status" value="1"/>
</dbReference>
<keyword evidence="15" id="KW-1185">Reference proteome</keyword>
<dbReference type="InterPro" id="IPR013328">
    <property type="entry name" value="6PGD_dom2"/>
</dbReference>
<reference evidence="14" key="2">
    <citation type="submission" date="2022-06" db="EMBL/GenBank/DDBJ databases">
        <title>Xiashengella guii gen. nov. sp. nov., a bacterium isolated form anaerobic digestion tank.</title>
        <authorList>
            <person name="Huang H."/>
        </authorList>
    </citation>
    <scope>NUCLEOTIDE SEQUENCE</scope>
    <source>
        <strain evidence="14">Ai-910</strain>
    </source>
</reference>
<evidence type="ECO:0000256" key="2">
    <source>
        <dbReference type="ARBA" id="ARBA00022516"/>
    </source>
</evidence>
<evidence type="ECO:0000313" key="14">
    <source>
        <dbReference type="EMBL" id="URW79946.1"/>
    </source>
</evidence>
<sequence>MDVTTSKIGVVGSGSWATAIAKMVLINSDSINWLFRKQDYIDAFRKIKHNPNYLTSVSFDTDRIHFTNDINEIVEKSDILIFANPSAFLKETLQDLKVPLKDKFIVSAIKGLVTDENMVIGSYFHTYYDVPLDQILVISGPCHAEEVALERLSYLTIACQNIKTGREFANRLQCNFINTVVTDDIYGTEYAAVLKNIMAIASGICHGLGYGDNFQAVLISNAIQEMKRFVDTVHPIPRDIKSSAYLGDLLVTCYSQFSRNRTFGTMIGKGYSVKSAQLEMLMIAEGYYAAKSIKEINDKYSVFMPITSAVYNIIYEKISPAIEIRLLTELLR</sequence>
<feature type="binding site" evidence="9">
    <location>
        <position position="88"/>
    </location>
    <ligand>
        <name>NAD(+)</name>
        <dbReference type="ChEBI" id="CHEBI:57540"/>
    </ligand>
</feature>
<dbReference type="PRINTS" id="PR00077">
    <property type="entry name" value="GPDHDRGNASE"/>
</dbReference>
<keyword evidence="6" id="KW-1208">Phospholipid metabolism</keyword>
<dbReference type="NCBIfam" id="NF000942">
    <property type="entry name" value="PRK00094.1-4"/>
    <property type="match status" value="1"/>
</dbReference>
<keyword evidence="3 10" id="KW-0560">Oxidoreductase</keyword>
<dbReference type="GO" id="GO:0005829">
    <property type="term" value="C:cytosol"/>
    <property type="evidence" value="ECO:0007669"/>
    <property type="project" value="TreeGrafter"/>
</dbReference>
<dbReference type="GO" id="GO:0008654">
    <property type="term" value="P:phospholipid biosynthetic process"/>
    <property type="evidence" value="ECO:0007669"/>
    <property type="project" value="UniProtKB-KW"/>
</dbReference>
<accession>A0A9J6ZPX4</accession>
<feature type="domain" description="Glycerol-3-phosphate dehydrogenase NAD-dependent C-terminal" evidence="13">
    <location>
        <begin position="184"/>
        <end position="321"/>
    </location>
</feature>
<dbReference type="PIRSF" id="PIRSF000114">
    <property type="entry name" value="Glycerol-3-P_dh"/>
    <property type="match status" value="1"/>
</dbReference>
<evidence type="ECO:0000256" key="7">
    <source>
        <dbReference type="PIRSR" id="PIRSR000114-1"/>
    </source>
</evidence>
<evidence type="ECO:0000313" key="15">
    <source>
        <dbReference type="Proteomes" id="UP001056426"/>
    </source>
</evidence>
<dbReference type="KEGG" id="alkq:M9189_01055"/>
<dbReference type="GO" id="GO:0051287">
    <property type="term" value="F:NAD binding"/>
    <property type="evidence" value="ECO:0007669"/>
    <property type="project" value="InterPro"/>
</dbReference>
<dbReference type="InterPro" id="IPR006109">
    <property type="entry name" value="G3P_DH_NAD-dep_C"/>
</dbReference>
<evidence type="ECO:0000256" key="1">
    <source>
        <dbReference type="ARBA" id="ARBA00011009"/>
    </source>
</evidence>
<dbReference type="SUPFAM" id="SSF51735">
    <property type="entry name" value="NAD(P)-binding Rossmann-fold domains"/>
    <property type="match status" value="1"/>
</dbReference>
<feature type="binding site" evidence="9">
    <location>
        <position position="259"/>
    </location>
    <ligand>
        <name>NAD(+)</name>
        <dbReference type="ChEBI" id="CHEBI:57540"/>
    </ligand>
</feature>
<dbReference type="PROSITE" id="PS00957">
    <property type="entry name" value="NAD_G3PDH"/>
    <property type="match status" value="1"/>
</dbReference>
<reference evidence="14" key="1">
    <citation type="submission" date="2022-05" db="EMBL/GenBank/DDBJ databases">
        <authorList>
            <person name="Sun X."/>
        </authorList>
    </citation>
    <scope>NUCLEOTIDE SEQUENCE</scope>
    <source>
        <strain evidence="14">Ai-910</strain>
    </source>
</reference>
<evidence type="ECO:0000256" key="11">
    <source>
        <dbReference type="RuleBase" id="RU000439"/>
    </source>
</evidence>
<evidence type="ECO:0000256" key="9">
    <source>
        <dbReference type="PIRSR" id="PIRSR000114-3"/>
    </source>
</evidence>
<evidence type="ECO:0000256" key="3">
    <source>
        <dbReference type="ARBA" id="ARBA00023002"/>
    </source>
</evidence>
<dbReference type="Pfam" id="PF01210">
    <property type="entry name" value="NAD_Gly3P_dh_N"/>
    <property type="match status" value="1"/>
</dbReference>
<dbReference type="InterPro" id="IPR036291">
    <property type="entry name" value="NAD(P)-bd_dom_sf"/>
</dbReference>
<dbReference type="PANTHER" id="PTHR11728">
    <property type="entry name" value="GLYCEROL-3-PHOSPHATE DEHYDROGENASE"/>
    <property type="match status" value="1"/>
</dbReference>
<feature type="domain" description="Glycerol-3-phosphate dehydrogenase NAD-dependent N-terminal" evidence="12">
    <location>
        <begin position="7"/>
        <end position="163"/>
    </location>
</feature>
<dbReference type="InterPro" id="IPR008927">
    <property type="entry name" value="6-PGluconate_DH-like_C_sf"/>
</dbReference>
<keyword evidence="9 10" id="KW-0520">NAD</keyword>
<evidence type="ECO:0000256" key="6">
    <source>
        <dbReference type="ARBA" id="ARBA00023264"/>
    </source>
</evidence>
<gene>
    <name evidence="14" type="ORF">M9189_01055</name>
</gene>
<dbReference type="Gene3D" id="3.40.50.720">
    <property type="entry name" value="NAD(P)-binding Rossmann-like Domain"/>
    <property type="match status" value="1"/>
</dbReference>
<dbReference type="EC" id="1.1.1.94" evidence="11"/>
<dbReference type="EMBL" id="CP098400">
    <property type="protein sequence ID" value="URW79946.1"/>
    <property type="molecule type" value="Genomic_DNA"/>
</dbReference>
<evidence type="ECO:0000259" key="12">
    <source>
        <dbReference type="Pfam" id="PF01210"/>
    </source>
</evidence>
<dbReference type="RefSeq" id="WP_250724058.1">
    <property type="nucleotide sequence ID" value="NZ_CP098400.1"/>
</dbReference>